<evidence type="ECO:0000256" key="1">
    <source>
        <dbReference type="SAM" id="SignalP"/>
    </source>
</evidence>
<dbReference type="AlphaFoldDB" id="A0A564ZKS8"/>
<organism evidence="2 3">
    <name type="scientific">Candidatus Methylomirabilis lanthanidiphila</name>
    <dbReference type="NCBI Taxonomy" id="2211376"/>
    <lineage>
        <taxon>Bacteria</taxon>
        <taxon>Candidatus Methylomirabilota</taxon>
        <taxon>Candidatus Methylomirabilia</taxon>
        <taxon>Candidatus Methylomirabilales</taxon>
        <taxon>Candidatus Methylomirabilaceae</taxon>
        <taxon>Candidatus Methylomirabilis</taxon>
    </lineage>
</organism>
<evidence type="ECO:0000313" key="3">
    <source>
        <dbReference type="Proteomes" id="UP000334340"/>
    </source>
</evidence>
<feature type="chain" id="PRO_5022065745" description="Lipoprotein" evidence="1">
    <location>
        <begin position="25"/>
        <end position="145"/>
    </location>
</feature>
<feature type="signal peptide" evidence="1">
    <location>
        <begin position="1"/>
        <end position="24"/>
    </location>
</feature>
<dbReference type="PROSITE" id="PS51257">
    <property type="entry name" value="PROKAR_LIPOPROTEIN"/>
    <property type="match status" value="1"/>
</dbReference>
<evidence type="ECO:0000313" key="2">
    <source>
        <dbReference type="EMBL" id="VUZ85921.1"/>
    </source>
</evidence>
<protein>
    <recommendedName>
        <fullName evidence="4">Lipoprotein</fullName>
    </recommendedName>
</protein>
<name>A0A564ZKS8_9BACT</name>
<proteinExistence type="predicted"/>
<gene>
    <name evidence="2" type="ORF">MELA_02308</name>
</gene>
<keyword evidence="3" id="KW-1185">Reference proteome</keyword>
<accession>A0A564ZKS8</accession>
<sequence>MSIAKIAALVVAGMLMSSCSAIMAANQPGRVNLEVLSEGSDQSLVRAELGSPVSSDKDAQGFDIEIFQFTQGYSGLNRVARIWWHLGADLVTWGLWDQVGSAIESRYSGTKMNAVVTYDEQQKVKSVRLQDIQGNVIPVKRKSEE</sequence>
<evidence type="ECO:0008006" key="4">
    <source>
        <dbReference type="Google" id="ProtNLM"/>
    </source>
</evidence>
<reference evidence="2 3" key="1">
    <citation type="submission" date="2019-07" db="EMBL/GenBank/DDBJ databases">
        <authorList>
            <person name="Cremers G."/>
        </authorList>
    </citation>
    <scope>NUCLEOTIDE SEQUENCE [LARGE SCALE GENOMIC DNA]</scope>
</reference>
<dbReference type="Proteomes" id="UP000334340">
    <property type="component" value="Unassembled WGS sequence"/>
</dbReference>
<dbReference type="EMBL" id="CABIKM010000037">
    <property type="protein sequence ID" value="VUZ85921.1"/>
    <property type="molecule type" value="Genomic_DNA"/>
</dbReference>
<keyword evidence="1" id="KW-0732">Signal</keyword>